<dbReference type="EMBL" id="LNGD01000018">
    <property type="protein sequence ID" value="KYC53085.1"/>
    <property type="molecule type" value="Genomic_DNA"/>
</dbReference>
<dbReference type="InterPro" id="IPR012309">
    <property type="entry name" value="DNA_ligase_ATP-dep_C"/>
</dbReference>
<evidence type="ECO:0000256" key="11">
    <source>
        <dbReference type="ARBA" id="ARBA00022842"/>
    </source>
</evidence>
<keyword evidence="12 15" id="KW-0233">DNA recombination</keyword>
<dbReference type="Pfam" id="PF01068">
    <property type="entry name" value="DNA_ligase_A_M"/>
    <property type="match status" value="1"/>
</dbReference>
<keyword evidence="5 15" id="KW-0132">Cell division</keyword>
<evidence type="ECO:0000256" key="12">
    <source>
        <dbReference type="ARBA" id="ARBA00023172"/>
    </source>
</evidence>
<evidence type="ECO:0000256" key="8">
    <source>
        <dbReference type="ARBA" id="ARBA00022741"/>
    </source>
</evidence>
<keyword evidence="7 15" id="KW-0479">Metal-binding</keyword>
<dbReference type="GO" id="GO:0003677">
    <property type="term" value="F:DNA binding"/>
    <property type="evidence" value="ECO:0007669"/>
    <property type="project" value="InterPro"/>
</dbReference>
<dbReference type="GO" id="GO:0006310">
    <property type="term" value="P:DNA recombination"/>
    <property type="evidence" value="ECO:0007669"/>
    <property type="project" value="UniProtKB-UniRule"/>
</dbReference>
<dbReference type="InterPro" id="IPR012310">
    <property type="entry name" value="DNA_ligase_ATP-dep_cent"/>
</dbReference>
<dbReference type="GO" id="GO:0003910">
    <property type="term" value="F:DNA ligase (ATP) activity"/>
    <property type="evidence" value="ECO:0007669"/>
    <property type="project" value="UniProtKB-UniRule"/>
</dbReference>
<keyword evidence="13 15" id="KW-0234">DNA repair</keyword>
<evidence type="ECO:0000256" key="13">
    <source>
        <dbReference type="ARBA" id="ARBA00023204"/>
    </source>
</evidence>
<evidence type="ECO:0000256" key="15">
    <source>
        <dbReference type="HAMAP-Rule" id="MF_00407"/>
    </source>
</evidence>
<feature type="binding site" evidence="15">
    <location>
        <position position="252"/>
    </location>
    <ligand>
        <name>ATP</name>
        <dbReference type="ChEBI" id="CHEBI:30616"/>
    </ligand>
</feature>
<dbReference type="GO" id="GO:0006273">
    <property type="term" value="P:lagging strand elongation"/>
    <property type="evidence" value="ECO:0007669"/>
    <property type="project" value="TreeGrafter"/>
</dbReference>
<comment type="catalytic activity">
    <reaction evidence="15">
        <text>ATP + (deoxyribonucleotide)n-3'-hydroxyl + 5'-phospho-(deoxyribonucleotide)m = (deoxyribonucleotide)n+m + AMP + diphosphate.</text>
        <dbReference type="EC" id="6.5.1.1"/>
    </reaction>
</comment>
<name>A0A150J7I7_9EURY</name>
<dbReference type="PANTHER" id="PTHR45674:SF7">
    <property type="entry name" value="DNA LIGASE"/>
    <property type="match status" value="1"/>
</dbReference>
<dbReference type="EC" id="6.5.1.1" evidence="15"/>
<comment type="function">
    <text evidence="15">DNA ligase that seals nicks in double-stranded DNA during DNA replication, DNA recombination and DNA repair.</text>
</comment>
<dbReference type="GO" id="GO:0046872">
    <property type="term" value="F:metal ion binding"/>
    <property type="evidence" value="ECO:0007669"/>
    <property type="project" value="UniProtKB-KW"/>
</dbReference>
<protein>
    <recommendedName>
        <fullName evidence="3 15">DNA ligase</fullName>
        <ecNumber evidence="15">6.5.1.1</ecNumber>
    </recommendedName>
    <alternativeName>
        <fullName evidence="15">Polydeoxyribonucleotide synthase [ATP]</fullName>
    </alternativeName>
</protein>
<dbReference type="FunFam" id="3.30.470.30:FF:000012">
    <property type="entry name" value="Probable DNA ligase"/>
    <property type="match status" value="1"/>
</dbReference>
<evidence type="ECO:0000256" key="5">
    <source>
        <dbReference type="ARBA" id="ARBA00022618"/>
    </source>
</evidence>
<dbReference type="InterPro" id="IPR000977">
    <property type="entry name" value="DNA_ligase_ATP-dep"/>
</dbReference>
<dbReference type="PANTHER" id="PTHR45674">
    <property type="entry name" value="DNA LIGASE 1/3 FAMILY MEMBER"/>
    <property type="match status" value="1"/>
</dbReference>
<dbReference type="InterPro" id="IPR036599">
    <property type="entry name" value="DNA_ligase_N_sf"/>
</dbReference>
<dbReference type="GO" id="GO:0005524">
    <property type="term" value="F:ATP binding"/>
    <property type="evidence" value="ECO:0007669"/>
    <property type="project" value="UniProtKB-UniRule"/>
</dbReference>
<keyword evidence="11 15" id="KW-0460">Magnesium</keyword>
<evidence type="ECO:0000256" key="14">
    <source>
        <dbReference type="ARBA" id="ARBA00023306"/>
    </source>
</evidence>
<dbReference type="PROSITE" id="PS50160">
    <property type="entry name" value="DNA_LIGASE_A3"/>
    <property type="match status" value="1"/>
</dbReference>
<evidence type="ECO:0000256" key="3">
    <source>
        <dbReference type="ARBA" id="ARBA00013308"/>
    </source>
</evidence>
<reference evidence="18 19" key="1">
    <citation type="journal article" date="2016" name="ISME J.">
        <title>Chasing the elusive Euryarchaeota class WSA2: genomes reveal a uniquely fastidious methyl-reducing methanogen.</title>
        <authorList>
            <person name="Nobu M.K."/>
            <person name="Narihiro T."/>
            <person name="Kuroda K."/>
            <person name="Mei R."/>
            <person name="Liu W.T."/>
        </authorList>
    </citation>
    <scope>NUCLEOTIDE SEQUENCE [LARGE SCALE GENOMIC DNA]</scope>
    <source>
        <strain evidence="18">U1lsi0528_Bin089</strain>
    </source>
</reference>
<accession>A0A150J7I7</accession>
<dbReference type="GO" id="GO:0071897">
    <property type="term" value="P:DNA biosynthetic process"/>
    <property type="evidence" value="ECO:0007669"/>
    <property type="project" value="InterPro"/>
</dbReference>
<keyword evidence="10 15" id="KW-0067">ATP-binding</keyword>
<dbReference type="GO" id="GO:0006281">
    <property type="term" value="P:DNA repair"/>
    <property type="evidence" value="ECO:0007669"/>
    <property type="project" value="UniProtKB-UniRule"/>
</dbReference>
<dbReference type="CDD" id="cd07901">
    <property type="entry name" value="Adenylation_DNA_ligase_Arch_LigB"/>
    <property type="match status" value="1"/>
</dbReference>
<comment type="cofactor">
    <cofactor evidence="1 15">
        <name>Mg(2+)</name>
        <dbReference type="ChEBI" id="CHEBI:18420"/>
    </cofactor>
</comment>
<dbReference type="NCBIfam" id="TIGR00574">
    <property type="entry name" value="dnl1"/>
    <property type="match status" value="1"/>
</dbReference>
<dbReference type="InterPro" id="IPR012340">
    <property type="entry name" value="NA-bd_OB-fold"/>
</dbReference>
<dbReference type="Gene3D" id="1.10.3260.10">
    <property type="entry name" value="DNA ligase, ATP-dependent, N-terminal domain"/>
    <property type="match status" value="1"/>
</dbReference>
<feature type="binding site" evidence="15">
    <location>
        <position position="336"/>
    </location>
    <ligand>
        <name>ATP</name>
        <dbReference type="ChEBI" id="CHEBI:30616"/>
    </ligand>
</feature>
<dbReference type="SUPFAM" id="SSF117018">
    <property type="entry name" value="ATP-dependent DNA ligase DNA-binding domain"/>
    <property type="match status" value="1"/>
</dbReference>
<sequence length="552" mass="62843">MLYKELVEVYEKLSATTSKLEKRDILSDFFARIPEDILPFVTGLLSGYVFPKWTEKELGIGPRLLIKVISKVTGISEYKIDEYIISSGDFGEGIEIAIRQKKQQTFFDINIEISYLKDIFEKVSLFQGKGSQDKKINYLSELFSAASALEARYLSRTILEQMRTGVAEGIILDAIAKFSGIPKPEVEKSYLLTNDLGLVALYSKKGKDELNKLDIVVGRPIKPMLAQTIGSIEIALEEIDEPEMEIKYDGARVQVHKSGDVIKLFSRRLENITEALPEVLSELKTTLIPETILCEGEVVAYKDGKIAPFQYVLRRLRRKYQINELSEKIPLRLFLFDCLLVDGKSLIESPLKERRSILLSSVKESEIVRIAENIVSNNPVDIKNFYNKSVSEGHEGIMVKDYNSQYQPGARGKKWLKIKRTMETLDLVIIGAEWGEGRRKKWLSSLLLGIRDDEGNFLPIGKVATGLSDELFTEITEQLTPLILEEQGKIVTLVPKIVVEVLYDEIQYSPKYESGFALRFPRVLRVREDKDAYDADTISKVYELYESQEKTF</sequence>
<dbReference type="SUPFAM" id="SSF56091">
    <property type="entry name" value="DNA ligase/mRNA capping enzyme, catalytic domain"/>
    <property type="match status" value="1"/>
</dbReference>
<dbReference type="PATRIC" id="fig|1705564.3.peg.512"/>
<dbReference type="AlphaFoldDB" id="A0A150J7I7"/>
<dbReference type="SUPFAM" id="SSF50249">
    <property type="entry name" value="Nucleic acid-binding proteins"/>
    <property type="match status" value="1"/>
</dbReference>
<feature type="binding site" evidence="15">
    <location>
        <position position="267"/>
    </location>
    <ligand>
        <name>ATP</name>
        <dbReference type="ChEBI" id="CHEBI:30616"/>
    </ligand>
</feature>
<evidence type="ECO:0000256" key="1">
    <source>
        <dbReference type="ARBA" id="ARBA00001946"/>
    </source>
</evidence>
<dbReference type="FunFam" id="2.40.50.140:FF:000163">
    <property type="entry name" value="Probable DNA ligase"/>
    <property type="match status" value="1"/>
</dbReference>
<dbReference type="InterPro" id="IPR016059">
    <property type="entry name" value="DNA_ligase_ATP-dep_CS"/>
</dbReference>
<evidence type="ECO:0000256" key="6">
    <source>
        <dbReference type="ARBA" id="ARBA00022705"/>
    </source>
</evidence>
<dbReference type="GO" id="GO:0051301">
    <property type="term" value="P:cell division"/>
    <property type="evidence" value="ECO:0007669"/>
    <property type="project" value="UniProtKB-KW"/>
</dbReference>
<organism evidence="18 19">
    <name type="scientific">Candidatus Methanofastidiosum methylothiophilum</name>
    <dbReference type="NCBI Taxonomy" id="1705564"/>
    <lineage>
        <taxon>Archaea</taxon>
        <taxon>Methanobacteriati</taxon>
        <taxon>Methanobacteriota</taxon>
        <taxon>Stenosarchaea group</taxon>
        <taxon>Candidatus Methanofastidiosia</taxon>
        <taxon>Candidatus Methanofastidiosales</taxon>
        <taxon>Candidatus Methanofastidiosaceae</taxon>
        <taxon>Candidatus Methanofastidiosum</taxon>
    </lineage>
</organism>
<feature type="binding site" evidence="15">
    <location>
        <position position="411"/>
    </location>
    <ligand>
        <name>ATP</name>
        <dbReference type="ChEBI" id="CHEBI:30616"/>
    </ligand>
</feature>
<dbReference type="Proteomes" id="UP000075578">
    <property type="component" value="Unassembled WGS sequence"/>
</dbReference>
<evidence type="ECO:0000256" key="2">
    <source>
        <dbReference type="ARBA" id="ARBA00007572"/>
    </source>
</evidence>
<keyword evidence="8 15" id="KW-0547">Nucleotide-binding</keyword>
<evidence type="ECO:0000256" key="10">
    <source>
        <dbReference type="ARBA" id="ARBA00022840"/>
    </source>
</evidence>
<dbReference type="Gene3D" id="3.30.470.30">
    <property type="entry name" value="DNA ligase/mRNA capping enzyme"/>
    <property type="match status" value="1"/>
</dbReference>
<dbReference type="Pfam" id="PF04675">
    <property type="entry name" value="DNA_ligase_A_N"/>
    <property type="match status" value="1"/>
</dbReference>
<feature type="binding site" evidence="15">
    <location>
        <position position="417"/>
    </location>
    <ligand>
        <name>ATP</name>
        <dbReference type="ChEBI" id="CHEBI:30616"/>
    </ligand>
</feature>
<dbReference type="Pfam" id="PF04679">
    <property type="entry name" value="DNA_ligase_A_C"/>
    <property type="match status" value="1"/>
</dbReference>
<feature type="active site" description="N6-AMP-lysine intermediate" evidence="15">
    <location>
        <position position="247"/>
    </location>
</feature>
<evidence type="ECO:0000259" key="17">
    <source>
        <dbReference type="PROSITE" id="PS50160"/>
    </source>
</evidence>
<keyword evidence="9 15" id="KW-0227">DNA damage</keyword>
<evidence type="ECO:0000256" key="9">
    <source>
        <dbReference type="ARBA" id="ARBA00022763"/>
    </source>
</evidence>
<feature type="binding site" evidence="15">
    <location>
        <position position="297"/>
    </location>
    <ligand>
        <name>ATP</name>
        <dbReference type="ChEBI" id="CHEBI:30616"/>
    </ligand>
</feature>
<evidence type="ECO:0000256" key="16">
    <source>
        <dbReference type="RuleBase" id="RU004196"/>
    </source>
</evidence>
<feature type="domain" description="ATP-dependent DNA ligase family profile" evidence="17">
    <location>
        <begin position="324"/>
        <end position="452"/>
    </location>
</feature>
<evidence type="ECO:0000256" key="7">
    <source>
        <dbReference type="ARBA" id="ARBA00022723"/>
    </source>
</evidence>
<keyword evidence="6 15" id="KW-0235">DNA replication</keyword>
<dbReference type="HAMAP" id="MF_00407">
    <property type="entry name" value="DNA_ligase"/>
    <property type="match status" value="1"/>
</dbReference>
<dbReference type="FunFam" id="1.10.3260.10:FF:000007">
    <property type="entry name" value="DNA ligase"/>
    <property type="match status" value="1"/>
</dbReference>
<comment type="caution">
    <text evidence="18">The sequence shown here is derived from an EMBL/GenBank/DDBJ whole genome shotgun (WGS) entry which is preliminary data.</text>
</comment>
<keyword evidence="4 15" id="KW-0436">Ligase</keyword>
<evidence type="ECO:0000256" key="4">
    <source>
        <dbReference type="ARBA" id="ARBA00022598"/>
    </source>
</evidence>
<evidence type="ECO:0000313" key="18">
    <source>
        <dbReference type="EMBL" id="KYC53085.1"/>
    </source>
</evidence>
<dbReference type="InterPro" id="IPR022865">
    <property type="entry name" value="DNA_ligae_ATP-dep_bac/arc"/>
</dbReference>
<dbReference type="InterPro" id="IPR050191">
    <property type="entry name" value="ATP-dep_DNA_ligase"/>
</dbReference>
<dbReference type="PROSITE" id="PS00333">
    <property type="entry name" value="DNA_LIGASE_A2"/>
    <property type="match status" value="1"/>
</dbReference>
<feature type="binding site" evidence="15">
    <location>
        <position position="245"/>
    </location>
    <ligand>
        <name>ATP</name>
        <dbReference type="ChEBI" id="CHEBI:30616"/>
    </ligand>
</feature>
<dbReference type="Gene3D" id="2.40.50.140">
    <property type="entry name" value="Nucleic acid-binding proteins"/>
    <property type="match status" value="1"/>
</dbReference>
<proteinExistence type="inferred from homology"/>
<dbReference type="PROSITE" id="PS00697">
    <property type="entry name" value="DNA_LIGASE_A1"/>
    <property type="match status" value="1"/>
</dbReference>
<dbReference type="InterPro" id="IPR012308">
    <property type="entry name" value="DNA_ligase_ATP-dep_N"/>
</dbReference>
<gene>
    <name evidence="15 18" type="primary">lig</name>
    <name evidence="18" type="ORF">AMQ74_00503</name>
</gene>
<keyword evidence="14 15" id="KW-0131">Cell cycle</keyword>
<comment type="similarity">
    <text evidence="2 15 16">Belongs to the ATP-dependent DNA ligase family.</text>
</comment>
<evidence type="ECO:0000313" key="19">
    <source>
        <dbReference type="Proteomes" id="UP000075578"/>
    </source>
</evidence>
<dbReference type="CDD" id="cd07972">
    <property type="entry name" value="OBF_DNA_ligase_Arch_LigB"/>
    <property type="match status" value="1"/>
</dbReference>